<dbReference type="Pfam" id="PF14266">
    <property type="entry name" value="YceG_bac"/>
    <property type="match status" value="2"/>
</dbReference>
<evidence type="ECO:0000259" key="1">
    <source>
        <dbReference type="Pfam" id="PF14266"/>
    </source>
</evidence>
<comment type="caution">
    <text evidence="2">The sequence shown here is derived from an EMBL/GenBank/DDBJ whole genome shotgun (WGS) entry which is preliminary data.</text>
</comment>
<dbReference type="Proteomes" id="UP000531594">
    <property type="component" value="Unassembled WGS sequence"/>
</dbReference>
<sequence>MNQPIRQIINHILPLSYENWLATVQKPIHSRPQFMVEEGILHIGQAAARFLGVPLDEDEYYNRLYDLVHQDIPGVLLISQDHLDKTIENKQFQSIQRVLNISKEQHLSVNRFTAFLDGELLLLKSSNPAIHRKIREAFITMLTIFTEKEKDGLKSPDLQRVLVDVIKWSFNHLSEAIDQINPDISMPKLIWYGNTKKSHQYFLTFLLYLGCDVLLFNPSGEDPFFLLDEEQHLTFIHKYPETHAPEPFPAEKRNRKSTVAYRASREIETILNHEESHFFKPWQLRDYTPSSITLKTTYDELFLLTKEKALIRPDFAVQNGKVKIPAIFAKIQGVSRNRKEYWERLHALTEWENSLLIKEFPLTRSINNDFRFHYRNAIDREGELSIEKMIEANYWKYSQLPIGLQQGIAAAIKNMCAKPRLKALHHEKEVDVKIYLFTHGMQIPSEIVRMMQKFDYSQEVPKLILFNNGISGILSRSDAVLLLLLNQFGFDLILYNPPGQNDVENYIDDKLYDTHWLEDLVFEQEYREPSPLRKFTISGFLKNLRGEQ</sequence>
<dbReference type="RefSeq" id="WP_184523852.1">
    <property type="nucleotide sequence ID" value="NZ_JACHGK010000003.1"/>
</dbReference>
<protein>
    <recommendedName>
        <fullName evidence="1">Putative component of 'biosynthetic module' domain-containing protein</fullName>
    </recommendedName>
</protein>
<proteinExistence type="predicted"/>
<name>A0A7X0HPI6_9BACI</name>
<organism evidence="2 3">
    <name type="scientific">Bacillus benzoevorans</name>
    <dbReference type="NCBI Taxonomy" id="1456"/>
    <lineage>
        <taxon>Bacteria</taxon>
        <taxon>Bacillati</taxon>
        <taxon>Bacillota</taxon>
        <taxon>Bacilli</taxon>
        <taxon>Bacillales</taxon>
        <taxon>Bacillaceae</taxon>
        <taxon>Bacillus</taxon>
    </lineage>
</organism>
<accession>A0A7X0HPI6</accession>
<dbReference type="InterPro" id="IPR025647">
    <property type="entry name" value="YceG_bac"/>
</dbReference>
<keyword evidence="3" id="KW-1185">Reference proteome</keyword>
<evidence type="ECO:0000313" key="3">
    <source>
        <dbReference type="Proteomes" id="UP000531594"/>
    </source>
</evidence>
<feature type="domain" description="Putative component of 'biosynthetic module'" evidence="1">
    <location>
        <begin position="295"/>
        <end position="513"/>
    </location>
</feature>
<evidence type="ECO:0000313" key="2">
    <source>
        <dbReference type="EMBL" id="MBB6444607.1"/>
    </source>
</evidence>
<dbReference type="AlphaFoldDB" id="A0A7X0HPI6"/>
<reference evidence="2 3" key="1">
    <citation type="submission" date="2020-08" db="EMBL/GenBank/DDBJ databases">
        <title>Genomic Encyclopedia of Type Strains, Phase IV (KMG-IV): sequencing the most valuable type-strain genomes for metagenomic binning, comparative biology and taxonomic classification.</title>
        <authorList>
            <person name="Goeker M."/>
        </authorList>
    </citation>
    <scope>NUCLEOTIDE SEQUENCE [LARGE SCALE GENOMIC DNA]</scope>
    <source>
        <strain evidence="2 3">DSM 5391</strain>
    </source>
</reference>
<dbReference type="EMBL" id="JACHGK010000003">
    <property type="protein sequence ID" value="MBB6444607.1"/>
    <property type="molecule type" value="Genomic_DNA"/>
</dbReference>
<feature type="domain" description="Putative component of 'biosynthetic module'" evidence="1">
    <location>
        <begin position="17"/>
        <end position="272"/>
    </location>
</feature>
<gene>
    <name evidence="2" type="ORF">HNR53_001216</name>
</gene>